<dbReference type="PANTHER" id="PTHR30492:SF0">
    <property type="entry name" value="METHYLGLYOXAL SYNTHASE"/>
    <property type="match status" value="1"/>
</dbReference>
<comment type="caution">
    <text evidence="3">The sequence shown here is derived from an EMBL/GenBank/DDBJ whole genome shotgun (WGS) entry which is preliminary data.</text>
</comment>
<dbReference type="SUPFAM" id="SSF52335">
    <property type="entry name" value="Methylglyoxal synthase-like"/>
    <property type="match status" value="1"/>
</dbReference>
<dbReference type="PROSITE" id="PS51855">
    <property type="entry name" value="MGS"/>
    <property type="match status" value="1"/>
</dbReference>
<dbReference type="CDD" id="cd01422">
    <property type="entry name" value="MGS"/>
    <property type="match status" value="1"/>
</dbReference>
<dbReference type="Proteomes" id="UP001519288">
    <property type="component" value="Unassembled WGS sequence"/>
</dbReference>
<feature type="domain" description="MGS-like" evidence="2">
    <location>
        <begin position="1"/>
        <end position="140"/>
    </location>
</feature>
<proteinExistence type="inferred from homology"/>
<comment type="catalytic activity">
    <reaction evidence="1">
        <text>dihydroxyacetone phosphate = methylglyoxal + phosphate</text>
        <dbReference type="Rhea" id="RHEA:17937"/>
        <dbReference type="ChEBI" id="CHEBI:17158"/>
        <dbReference type="ChEBI" id="CHEBI:43474"/>
        <dbReference type="ChEBI" id="CHEBI:57642"/>
        <dbReference type="EC" id="4.2.3.3"/>
    </reaction>
</comment>
<dbReference type="RefSeq" id="WP_209858985.1">
    <property type="nucleotide sequence ID" value="NZ_JAGGLD010000001.1"/>
</dbReference>
<feature type="active site" description="Proton donor/acceptor" evidence="1">
    <location>
        <position position="61"/>
    </location>
</feature>
<sequence>MLNIAFIAHDRKKEEIVNFVIAYEHVFVGNTLYSTGTTGQRIMENTKLSIHRFLSGPLGGDQQIGALIAQNEMDLVIFLRDPLMAQPHEPDITALLRLCDVHGIPVATNVATAEILVRALDRGDFGWRELVDLHRPRLGV</sequence>
<dbReference type="PANTHER" id="PTHR30492">
    <property type="entry name" value="METHYLGLYOXAL SYNTHASE"/>
    <property type="match status" value="1"/>
</dbReference>
<feature type="binding site" evidence="1">
    <location>
        <position position="9"/>
    </location>
    <ligand>
        <name>substrate</name>
    </ligand>
</feature>
<evidence type="ECO:0000313" key="3">
    <source>
        <dbReference type="EMBL" id="MBP1999570.1"/>
    </source>
</evidence>
<reference evidence="3 4" key="1">
    <citation type="submission" date="2021-03" db="EMBL/GenBank/DDBJ databases">
        <title>Genomic Encyclopedia of Type Strains, Phase IV (KMG-IV): sequencing the most valuable type-strain genomes for metagenomic binning, comparative biology and taxonomic classification.</title>
        <authorList>
            <person name="Goeker M."/>
        </authorList>
    </citation>
    <scope>NUCLEOTIDE SEQUENCE [LARGE SCALE GENOMIC DNA]</scope>
    <source>
        <strain evidence="3 4">DSM 26806</strain>
    </source>
</reference>
<evidence type="ECO:0000313" key="4">
    <source>
        <dbReference type="Proteomes" id="UP001519288"/>
    </source>
</evidence>
<evidence type="ECO:0000259" key="2">
    <source>
        <dbReference type="PROSITE" id="PS51855"/>
    </source>
</evidence>
<dbReference type="Pfam" id="PF02142">
    <property type="entry name" value="MGS"/>
    <property type="match status" value="1"/>
</dbReference>
<protein>
    <recommendedName>
        <fullName evidence="1">Methylglyoxal synthase</fullName>
        <shortName evidence="1">MGS</shortName>
        <ecNumber evidence="1">4.2.3.3</ecNumber>
    </recommendedName>
</protein>
<gene>
    <name evidence="1" type="primary">mgsA</name>
    <name evidence="3" type="ORF">J2Z69_000589</name>
</gene>
<dbReference type="PIRSF" id="PIRSF006614">
    <property type="entry name" value="Methylglyox_syn"/>
    <property type="match status" value="1"/>
</dbReference>
<dbReference type="InterPro" id="IPR004363">
    <property type="entry name" value="Methylgl_synth"/>
</dbReference>
<dbReference type="NCBIfam" id="NF003559">
    <property type="entry name" value="PRK05234.1"/>
    <property type="match status" value="1"/>
</dbReference>
<dbReference type="GO" id="GO:0008929">
    <property type="term" value="F:methylglyoxal synthase activity"/>
    <property type="evidence" value="ECO:0007669"/>
    <property type="project" value="UniProtKB-EC"/>
</dbReference>
<feature type="binding site" evidence="1">
    <location>
        <begin position="55"/>
        <end position="56"/>
    </location>
    <ligand>
        <name>substrate</name>
    </ligand>
</feature>
<feature type="binding site" evidence="1">
    <location>
        <begin position="35"/>
        <end position="38"/>
    </location>
    <ligand>
        <name>substrate</name>
    </ligand>
</feature>
<dbReference type="HAMAP" id="MF_00549">
    <property type="entry name" value="Methylglyoxal_synth"/>
    <property type="match status" value="1"/>
</dbReference>
<accession>A0ABS4JER6</accession>
<dbReference type="Gene3D" id="3.40.50.1380">
    <property type="entry name" value="Methylglyoxal synthase-like domain"/>
    <property type="match status" value="1"/>
</dbReference>
<comment type="function">
    <text evidence="1">Catalyzes the formation of methylglyoxal from dihydroxyacetone phosphate.</text>
</comment>
<evidence type="ECO:0000256" key="1">
    <source>
        <dbReference type="HAMAP-Rule" id="MF_00549"/>
    </source>
</evidence>
<dbReference type="InterPro" id="IPR036914">
    <property type="entry name" value="MGS-like_dom_sf"/>
</dbReference>
<dbReference type="EMBL" id="JAGGLD010000001">
    <property type="protein sequence ID" value="MBP1999570.1"/>
    <property type="molecule type" value="Genomic_DNA"/>
</dbReference>
<dbReference type="InterPro" id="IPR018148">
    <property type="entry name" value="Methylglyoxal_synth_AS"/>
</dbReference>
<dbReference type="NCBIfam" id="TIGR00160">
    <property type="entry name" value="MGSA"/>
    <property type="match status" value="1"/>
</dbReference>
<name>A0ABS4JER6_9BACL</name>
<dbReference type="EC" id="4.2.3.3" evidence="1"/>
<dbReference type="SMART" id="SM00851">
    <property type="entry name" value="MGS"/>
    <property type="match status" value="1"/>
</dbReference>
<feature type="binding site" evidence="1">
    <location>
        <position position="13"/>
    </location>
    <ligand>
        <name>substrate</name>
    </ligand>
</feature>
<organism evidence="3 4">
    <name type="scientific">Paenibacillus shirakamiensis</name>
    <dbReference type="NCBI Taxonomy" id="1265935"/>
    <lineage>
        <taxon>Bacteria</taxon>
        <taxon>Bacillati</taxon>
        <taxon>Bacillota</taxon>
        <taxon>Bacilli</taxon>
        <taxon>Bacillales</taxon>
        <taxon>Paenibacillaceae</taxon>
        <taxon>Paenibacillus</taxon>
    </lineage>
</organism>
<keyword evidence="4" id="KW-1185">Reference proteome</keyword>
<dbReference type="InterPro" id="IPR011607">
    <property type="entry name" value="MGS-like_dom"/>
</dbReference>
<dbReference type="PROSITE" id="PS01335">
    <property type="entry name" value="METHYLGLYOXAL_SYNTH"/>
    <property type="match status" value="1"/>
</dbReference>
<feature type="binding site" evidence="1">
    <location>
        <position position="88"/>
    </location>
    <ligand>
        <name>substrate</name>
    </ligand>
</feature>
<keyword evidence="1 3" id="KW-0456">Lyase</keyword>
<comment type="similarity">
    <text evidence="1">Belongs to the methylglyoxal synthase family.</text>
</comment>